<gene>
    <name evidence="5" type="ORF">Cgig2_002005</name>
</gene>
<dbReference type="SUPFAM" id="SSF81901">
    <property type="entry name" value="HCP-like"/>
    <property type="match status" value="1"/>
</dbReference>
<dbReference type="Pfam" id="PF25240">
    <property type="entry name" value="PUB2_N"/>
    <property type="match status" value="1"/>
</dbReference>
<evidence type="ECO:0000256" key="3">
    <source>
        <dbReference type="PROSITE-ProRule" id="PRU00708"/>
    </source>
</evidence>
<evidence type="ECO:0000256" key="2">
    <source>
        <dbReference type="ARBA" id="ARBA00022737"/>
    </source>
</evidence>
<feature type="repeat" description="PPR" evidence="3">
    <location>
        <begin position="308"/>
        <end position="342"/>
    </location>
</feature>
<feature type="repeat" description="PPR" evidence="3">
    <location>
        <begin position="203"/>
        <end position="237"/>
    </location>
</feature>
<feature type="repeat" description="PPR" evidence="3">
    <location>
        <begin position="273"/>
        <end position="307"/>
    </location>
</feature>
<dbReference type="PANTHER" id="PTHR47933">
    <property type="entry name" value="PENTATRICOPEPTIDE REPEAT-CONTAINING PROTEIN 1, MITOCHONDRIAL"/>
    <property type="match status" value="1"/>
</dbReference>
<feature type="repeat" description="PPR" evidence="3">
    <location>
        <begin position="343"/>
        <end position="377"/>
    </location>
</feature>
<feature type="repeat" description="PPR" evidence="3">
    <location>
        <begin position="168"/>
        <end position="202"/>
    </location>
</feature>
<evidence type="ECO:0000313" key="6">
    <source>
        <dbReference type="Proteomes" id="UP001153076"/>
    </source>
</evidence>
<dbReference type="NCBIfam" id="TIGR00756">
    <property type="entry name" value="PPR"/>
    <property type="match status" value="9"/>
</dbReference>
<dbReference type="PROSITE" id="PS51375">
    <property type="entry name" value="PPR"/>
    <property type="match status" value="10"/>
</dbReference>
<evidence type="ECO:0000259" key="4">
    <source>
        <dbReference type="Pfam" id="PF25240"/>
    </source>
</evidence>
<feature type="repeat" description="PPR" evidence="3">
    <location>
        <begin position="493"/>
        <end position="527"/>
    </location>
</feature>
<keyword evidence="6" id="KW-1185">Reference proteome</keyword>
<reference evidence="5" key="1">
    <citation type="submission" date="2022-04" db="EMBL/GenBank/DDBJ databases">
        <title>Carnegiea gigantea Genome sequencing and assembly v2.</title>
        <authorList>
            <person name="Copetti D."/>
            <person name="Sanderson M.J."/>
            <person name="Burquez A."/>
            <person name="Wojciechowski M.F."/>
        </authorList>
    </citation>
    <scope>NUCLEOTIDE SEQUENCE</scope>
    <source>
        <strain evidence="5">SGP5-SGP5p</strain>
        <tissue evidence="5">Aerial part</tissue>
    </source>
</reference>
<dbReference type="PANTHER" id="PTHR47933:SF71">
    <property type="entry name" value="PENTATRICOPEPTIDE REPEAT (PPR) SUPERFAMILY PROTEIN"/>
    <property type="match status" value="1"/>
</dbReference>
<dbReference type="InterPro" id="IPR002885">
    <property type="entry name" value="PPR_rpt"/>
</dbReference>
<feature type="repeat" description="PPR" evidence="3">
    <location>
        <begin position="238"/>
        <end position="272"/>
    </location>
</feature>
<dbReference type="GO" id="GO:0003729">
    <property type="term" value="F:mRNA binding"/>
    <property type="evidence" value="ECO:0007669"/>
    <property type="project" value="TreeGrafter"/>
</dbReference>
<feature type="repeat" description="PPR" evidence="3">
    <location>
        <begin position="388"/>
        <end position="422"/>
    </location>
</feature>
<accession>A0A9Q1JQV0</accession>
<proteinExistence type="inferred from homology"/>
<dbReference type="AlphaFoldDB" id="A0A9Q1JQV0"/>
<feature type="domain" description="PUB2-4-like N-terminal" evidence="4">
    <location>
        <begin position="720"/>
        <end position="789"/>
    </location>
</feature>
<dbReference type="InterPro" id="IPR057314">
    <property type="entry name" value="PUB2-4-like_N"/>
</dbReference>
<feature type="repeat" description="PPR" evidence="3">
    <location>
        <begin position="458"/>
        <end position="492"/>
    </location>
</feature>
<feature type="repeat" description="PPR" evidence="3">
    <location>
        <begin position="423"/>
        <end position="457"/>
    </location>
</feature>
<dbReference type="Pfam" id="PF13041">
    <property type="entry name" value="PPR_2"/>
    <property type="match status" value="4"/>
</dbReference>
<dbReference type="InterPro" id="IPR011990">
    <property type="entry name" value="TPR-like_helical_dom_sf"/>
</dbReference>
<evidence type="ECO:0000313" key="5">
    <source>
        <dbReference type="EMBL" id="KAJ8429383.1"/>
    </source>
</evidence>
<dbReference type="OrthoDB" id="185373at2759"/>
<dbReference type="Pfam" id="PF12854">
    <property type="entry name" value="PPR_1"/>
    <property type="match status" value="1"/>
</dbReference>
<comment type="caution">
    <text evidence="5">The sequence shown here is derived from an EMBL/GenBank/DDBJ whole genome shotgun (WGS) entry which is preliminary data.</text>
</comment>
<dbReference type="Proteomes" id="UP001153076">
    <property type="component" value="Unassembled WGS sequence"/>
</dbReference>
<name>A0A9Q1JQV0_9CARY</name>
<dbReference type="Gene3D" id="1.25.40.10">
    <property type="entry name" value="Tetratricopeptide repeat domain"/>
    <property type="match status" value="6"/>
</dbReference>
<comment type="similarity">
    <text evidence="1">Belongs to the PPR family. P subfamily.</text>
</comment>
<organism evidence="5 6">
    <name type="scientific">Carnegiea gigantea</name>
    <dbReference type="NCBI Taxonomy" id="171969"/>
    <lineage>
        <taxon>Eukaryota</taxon>
        <taxon>Viridiplantae</taxon>
        <taxon>Streptophyta</taxon>
        <taxon>Embryophyta</taxon>
        <taxon>Tracheophyta</taxon>
        <taxon>Spermatophyta</taxon>
        <taxon>Magnoliopsida</taxon>
        <taxon>eudicotyledons</taxon>
        <taxon>Gunneridae</taxon>
        <taxon>Pentapetalae</taxon>
        <taxon>Caryophyllales</taxon>
        <taxon>Cactineae</taxon>
        <taxon>Cactaceae</taxon>
        <taxon>Cactoideae</taxon>
        <taxon>Echinocereeae</taxon>
        <taxon>Carnegiea</taxon>
    </lineage>
</organism>
<dbReference type="EMBL" id="JAKOGI010000899">
    <property type="protein sequence ID" value="KAJ8429383.1"/>
    <property type="molecule type" value="Genomic_DNA"/>
</dbReference>
<evidence type="ECO:0000256" key="1">
    <source>
        <dbReference type="ARBA" id="ARBA00007626"/>
    </source>
</evidence>
<keyword evidence="2" id="KW-0677">Repeat</keyword>
<protein>
    <recommendedName>
        <fullName evidence="4">PUB2-4-like N-terminal domain-containing protein</fullName>
    </recommendedName>
</protein>
<dbReference type="InterPro" id="IPR051240">
    <property type="entry name" value="Mito_RNA-Proc/Resp"/>
</dbReference>
<sequence length="860" mass="97595">MRRSASFFTFRRSASGQFAPFSFLRPFQSQSQSLKSAIVGSEFDLISELFSLLSIPNWQKHPSLKRILPSITPSHVSSFFDIHAYTLNPQTAVNFFYFLSHCPSFKHNARSHASLLAILTRARHIGNAQKIRISMIRSCDDAEEAKFVLDMLTRLNHDDDEEYSFRLDLRSYNLLLMALCRFVLIDDMNTVYNMMLDDRISPNIYTFNTMINGYCKLGNVVQAKLYVSKMLQAGLKPDTFTYSSLILGHCRNEDVDAAYEVFKCMPQKGCARNEVSYNYIIHSLCDDGRVDEGFKLFSKMEEDKCRPNVRTYTILISALCEVGRGVEALKLFDEMSEKGCEPNAHTYTVLIDHMCKEQQLDEARKLFDQMSEKRLIPTVMLEGKCLPNSCIYNVLIDGLFRAKNTEEALLLLREMVDANVKPDIFTYTIVIKGLLKDGSFDHAYRILEQMLSAGHKADVCVYTPFIHAYCSQGNVKEAQQWVKRMNDQGVLPDVVTYTVLIDGFGRLGSLTEAFNVLKCMMASNCEPSHFTYAILIKHLLKEKWSTCDRNAAGSDPHLNAISLDIASVWKIVDFETVMEFINTMNKHGCTLSVVTYTTLMCELCKQGRIESGTFEEDLSLIYVPQSFGCLVAMSISIYAGVPQSPRDGCPSKLSANFDEISIRYDLESQHGFAESNSNTDDQRKSEDFVINNIGFLLPVLSSGPHEQQQVPWMLPLRRDILCCISSVFCISSDYFGLESVWKSYQTSKSMLKLLKPIVQGITLTNLALAEVVVKAIDLLVQSLNQWRRLWRLAFIGKQSSSRGHLRIIGEVIQMLLRRLGKVARCLGLSSKQETLITTWLFEKLKIAGRSENDAELDYVE</sequence>
<dbReference type="Pfam" id="PF01535">
    <property type="entry name" value="PPR"/>
    <property type="match status" value="1"/>
</dbReference>